<evidence type="ECO:0000256" key="2">
    <source>
        <dbReference type="SAM" id="Phobius"/>
    </source>
</evidence>
<reference evidence="4" key="1">
    <citation type="submission" date="2014-03" db="EMBL/GenBank/DDBJ databases">
        <authorList>
            <person name="Aksoy S."/>
            <person name="Warren W."/>
            <person name="Wilson R.K."/>
        </authorList>
    </citation>
    <scope>NUCLEOTIDE SEQUENCE [LARGE SCALE GENOMIC DNA]</scope>
    <source>
        <strain evidence="4">IAEA</strain>
    </source>
</reference>
<dbReference type="AlphaFoldDB" id="A0A1A9W0B8"/>
<feature type="transmembrane region" description="Helical" evidence="2">
    <location>
        <begin position="105"/>
        <end position="129"/>
    </location>
</feature>
<name>A0A1A9W0B8_9MUSC</name>
<keyword evidence="4" id="KW-1185">Reference proteome</keyword>
<evidence type="ECO:0000256" key="1">
    <source>
        <dbReference type="SAM" id="MobiDB-lite"/>
    </source>
</evidence>
<proteinExistence type="predicted"/>
<evidence type="ECO:0000313" key="3">
    <source>
        <dbReference type="EnsemblMetazoa" id="GBRI001570-PA"/>
    </source>
</evidence>
<organism evidence="3 4">
    <name type="scientific">Glossina brevipalpis</name>
    <dbReference type="NCBI Taxonomy" id="37001"/>
    <lineage>
        <taxon>Eukaryota</taxon>
        <taxon>Metazoa</taxon>
        <taxon>Ecdysozoa</taxon>
        <taxon>Arthropoda</taxon>
        <taxon>Hexapoda</taxon>
        <taxon>Insecta</taxon>
        <taxon>Pterygota</taxon>
        <taxon>Neoptera</taxon>
        <taxon>Endopterygota</taxon>
        <taxon>Diptera</taxon>
        <taxon>Brachycera</taxon>
        <taxon>Muscomorpha</taxon>
        <taxon>Hippoboscoidea</taxon>
        <taxon>Glossinidae</taxon>
        <taxon>Glossina</taxon>
    </lineage>
</organism>
<dbReference type="EnsemblMetazoa" id="GBRI001570-RA">
    <property type="protein sequence ID" value="GBRI001570-PA"/>
    <property type="gene ID" value="GBRI001570"/>
</dbReference>
<accession>A0A1A9W0B8</accession>
<feature type="region of interest" description="Disordered" evidence="1">
    <location>
        <begin position="1"/>
        <end position="20"/>
    </location>
</feature>
<protein>
    <submittedName>
        <fullName evidence="3">Uncharacterized protein</fullName>
    </submittedName>
</protein>
<evidence type="ECO:0000313" key="4">
    <source>
        <dbReference type="Proteomes" id="UP000091820"/>
    </source>
</evidence>
<keyword evidence="2" id="KW-0812">Transmembrane</keyword>
<keyword evidence="2" id="KW-1133">Transmembrane helix</keyword>
<dbReference type="Proteomes" id="UP000091820">
    <property type="component" value="Unassembled WGS sequence"/>
</dbReference>
<sequence length="137" mass="15711">MKNQSKIRSRNDIDGSSSEGQRKRKHILYAVKKGKLSKPFYEWSEVDFNGTKVNKTLMRQTVIKLKNSELVCTCESTAVKRSNLGKKVQITVIAKRWNLSQKFNFGFFIVIVSTEQCLDFLFAVVKFILLTSVSVIK</sequence>
<dbReference type="VEuPathDB" id="VectorBase:GBRI001570"/>
<reference evidence="3" key="2">
    <citation type="submission" date="2020-05" db="UniProtKB">
        <authorList>
            <consortium name="EnsemblMetazoa"/>
        </authorList>
    </citation>
    <scope>IDENTIFICATION</scope>
    <source>
        <strain evidence="3">IAEA</strain>
    </source>
</reference>
<keyword evidence="2" id="KW-0472">Membrane</keyword>